<protein>
    <recommendedName>
        <fullName evidence="6">Cohesin domain-containing protein</fullName>
    </recommendedName>
</protein>
<feature type="compositionally biased region" description="Low complexity" evidence="1">
    <location>
        <begin position="245"/>
        <end position="274"/>
    </location>
</feature>
<reference evidence="4" key="2">
    <citation type="submission" date="2021-04" db="EMBL/GenBank/DDBJ databases">
        <authorList>
            <person name="Gilroy R."/>
        </authorList>
    </citation>
    <scope>NUCLEOTIDE SEQUENCE</scope>
    <source>
        <strain evidence="4">3436</strain>
    </source>
</reference>
<evidence type="ECO:0000256" key="3">
    <source>
        <dbReference type="SAM" id="SignalP"/>
    </source>
</evidence>
<evidence type="ECO:0008006" key="6">
    <source>
        <dbReference type="Google" id="ProtNLM"/>
    </source>
</evidence>
<evidence type="ECO:0000313" key="4">
    <source>
        <dbReference type="EMBL" id="HIZ48894.1"/>
    </source>
</evidence>
<accession>A0A9D2JHI6</accession>
<keyword evidence="3" id="KW-0732">Signal</keyword>
<evidence type="ECO:0000256" key="2">
    <source>
        <dbReference type="SAM" id="Phobius"/>
    </source>
</evidence>
<comment type="caution">
    <text evidence="4">The sequence shown here is derived from an EMBL/GenBank/DDBJ whole genome shotgun (WGS) entry which is preliminary data.</text>
</comment>
<dbReference type="AlphaFoldDB" id="A0A9D2JHI6"/>
<reference evidence="4" key="1">
    <citation type="journal article" date="2021" name="PeerJ">
        <title>Extensive microbial diversity within the chicken gut microbiome revealed by metagenomics and culture.</title>
        <authorList>
            <person name="Gilroy R."/>
            <person name="Ravi A."/>
            <person name="Getino M."/>
            <person name="Pursley I."/>
            <person name="Horton D.L."/>
            <person name="Alikhan N.F."/>
            <person name="Baker D."/>
            <person name="Gharbi K."/>
            <person name="Hall N."/>
            <person name="Watson M."/>
            <person name="Adriaenssens E.M."/>
            <person name="Foster-Nyarko E."/>
            <person name="Jarju S."/>
            <person name="Secka A."/>
            <person name="Antonio M."/>
            <person name="Oren A."/>
            <person name="Chaudhuri R.R."/>
            <person name="La Ragione R."/>
            <person name="Hildebrand F."/>
            <person name="Pallen M.J."/>
        </authorList>
    </citation>
    <scope>NUCLEOTIDE SEQUENCE</scope>
    <source>
        <strain evidence="4">3436</strain>
    </source>
</reference>
<evidence type="ECO:0000256" key="1">
    <source>
        <dbReference type="SAM" id="MobiDB-lite"/>
    </source>
</evidence>
<feature type="compositionally biased region" description="Gly residues" evidence="1">
    <location>
        <begin position="173"/>
        <end position="184"/>
    </location>
</feature>
<evidence type="ECO:0000313" key="5">
    <source>
        <dbReference type="Proteomes" id="UP000824031"/>
    </source>
</evidence>
<keyword evidence="2" id="KW-0472">Membrane</keyword>
<feature type="chain" id="PRO_5039306155" description="Cohesin domain-containing protein" evidence="3">
    <location>
        <begin position="26"/>
        <end position="305"/>
    </location>
</feature>
<gene>
    <name evidence="4" type="ORF">H9810_09255</name>
</gene>
<dbReference type="Proteomes" id="UP000824031">
    <property type="component" value="Unassembled WGS sequence"/>
</dbReference>
<feature type="transmembrane region" description="Helical" evidence="2">
    <location>
        <begin position="282"/>
        <end position="304"/>
    </location>
</feature>
<keyword evidence="2" id="KW-0812">Transmembrane</keyword>
<sequence>MKKQLATLLLAAALTLWALPASAQAAREGVQLETSGGSTVVTLTLPQETVQQGVTSLQLSFDVQGGDVKFDFADTLPATVKEYRCNDNTLTLYLSGRDTLLDSGTESVRLGEISVAKATQNEVTVTFDPDSLQLLNAANGTVVADALPETLAVMPANGAPDNDQDGDQSGNQGSTGGSQNGGTGTAPTETRKPESPVEPTATPVPDAAATLISPVGGTTHTPAATRKPAAASQADGEVPVPGTIPAPSAQPETTTAPQATPETAPATAESAAQQNGEGGLPILPIAAGVVVLAIIAVVVIRRLFF</sequence>
<proteinExistence type="predicted"/>
<organism evidence="4 5">
    <name type="scientific">Candidatus Gemmiger excrementavium</name>
    <dbReference type="NCBI Taxonomy" id="2838608"/>
    <lineage>
        <taxon>Bacteria</taxon>
        <taxon>Bacillati</taxon>
        <taxon>Bacillota</taxon>
        <taxon>Clostridia</taxon>
        <taxon>Eubacteriales</taxon>
        <taxon>Gemmiger</taxon>
    </lineage>
</organism>
<keyword evidence="2" id="KW-1133">Transmembrane helix</keyword>
<feature type="compositionally biased region" description="Low complexity" evidence="1">
    <location>
        <begin position="197"/>
        <end position="210"/>
    </location>
</feature>
<name>A0A9D2JHI6_9FIRM</name>
<dbReference type="EMBL" id="DXBO01000134">
    <property type="protein sequence ID" value="HIZ48894.1"/>
    <property type="molecule type" value="Genomic_DNA"/>
</dbReference>
<feature type="signal peptide" evidence="3">
    <location>
        <begin position="1"/>
        <end position="25"/>
    </location>
</feature>
<feature type="region of interest" description="Disordered" evidence="1">
    <location>
        <begin position="154"/>
        <end position="274"/>
    </location>
</feature>